<dbReference type="CDD" id="cd00009">
    <property type="entry name" value="AAA"/>
    <property type="match status" value="1"/>
</dbReference>
<evidence type="ECO:0000313" key="1">
    <source>
        <dbReference type="EMBL" id="KYH24166.1"/>
    </source>
</evidence>
<evidence type="ECO:0000313" key="2">
    <source>
        <dbReference type="Proteomes" id="UP000075321"/>
    </source>
</evidence>
<organism evidence="1 2">
    <name type="scientific">Halalkalicoccus paucihalophilus</name>
    <dbReference type="NCBI Taxonomy" id="1008153"/>
    <lineage>
        <taxon>Archaea</taxon>
        <taxon>Methanobacteriati</taxon>
        <taxon>Methanobacteriota</taxon>
        <taxon>Stenosarchaea group</taxon>
        <taxon>Halobacteria</taxon>
        <taxon>Halobacteriales</taxon>
        <taxon>Halococcaceae</taxon>
        <taxon>Halalkalicoccus</taxon>
    </lineage>
</organism>
<dbReference type="Gene3D" id="3.40.50.300">
    <property type="entry name" value="P-loop containing nucleotide triphosphate hydrolases"/>
    <property type="match status" value="1"/>
</dbReference>
<dbReference type="RefSeq" id="WP_066385406.1">
    <property type="nucleotide sequence ID" value="NZ_LTAZ01000016.1"/>
</dbReference>
<gene>
    <name evidence="1" type="primary">cdc6_12</name>
    <name evidence="1" type="ORF">HAPAU_38090</name>
</gene>
<sequence length="198" mass="22046">MGRFTRESFIIQNKDVLRDDYQPESLEERDEELDEYAAALRPVIQGWQPSNVFLYGVTGVGKTAATHNLLKELRMSAEQYDDVNLEVIELNCTGFDILPALKGEDSPKGSSRLRVSSVVKFPFRSHLNGRRPIITKNVLFSAYSPVKGAFLGHVLTHLALGVVIVSDHFSPLIVDPVLELYHKALDAATLGCEAYTDL</sequence>
<protein>
    <submittedName>
        <fullName evidence="1">ORC1-type DNA replication protein</fullName>
    </submittedName>
</protein>
<dbReference type="SUPFAM" id="SSF52540">
    <property type="entry name" value="P-loop containing nucleoside triphosphate hydrolases"/>
    <property type="match status" value="1"/>
</dbReference>
<comment type="caution">
    <text evidence="1">The sequence shown here is derived from an EMBL/GenBank/DDBJ whole genome shotgun (WGS) entry which is preliminary data.</text>
</comment>
<proteinExistence type="predicted"/>
<dbReference type="Gene3D" id="1.10.8.60">
    <property type="match status" value="1"/>
</dbReference>
<dbReference type="EMBL" id="LTAZ01000016">
    <property type="protein sequence ID" value="KYH24166.1"/>
    <property type="molecule type" value="Genomic_DNA"/>
</dbReference>
<dbReference type="InterPro" id="IPR027417">
    <property type="entry name" value="P-loop_NTPase"/>
</dbReference>
<reference evidence="1 2" key="1">
    <citation type="submission" date="2016-02" db="EMBL/GenBank/DDBJ databases">
        <title>Genome sequence of Halalkalicoccus paucihalophilus DSM 24557.</title>
        <authorList>
            <person name="Poehlein A."/>
            <person name="Daniel R."/>
        </authorList>
    </citation>
    <scope>NUCLEOTIDE SEQUENCE [LARGE SCALE GENOMIC DNA]</scope>
    <source>
        <strain evidence="1 2">DSM 24557</strain>
    </source>
</reference>
<name>A0A151A8Z1_9EURY</name>
<dbReference type="Proteomes" id="UP000075321">
    <property type="component" value="Unassembled WGS sequence"/>
</dbReference>
<accession>A0A151A8Z1</accession>
<dbReference type="PATRIC" id="fig|1008153.3.peg.4059"/>
<keyword evidence="2" id="KW-1185">Reference proteome</keyword>
<dbReference type="AlphaFoldDB" id="A0A151A8Z1"/>